<evidence type="ECO:0000256" key="1">
    <source>
        <dbReference type="SAM" id="MobiDB-lite"/>
    </source>
</evidence>
<reference evidence="2 3" key="1">
    <citation type="submission" date="2018-08" db="EMBL/GenBank/DDBJ databases">
        <title>Chitinophaga sp. K20C18050901, a novel bacterium isolated from forest soil.</title>
        <authorList>
            <person name="Wang C."/>
        </authorList>
    </citation>
    <scope>NUCLEOTIDE SEQUENCE [LARGE SCALE GENOMIC DNA]</scope>
    <source>
        <strain evidence="2 3">K20C18050901</strain>
    </source>
</reference>
<feature type="compositionally biased region" description="Basic and acidic residues" evidence="1">
    <location>
        <begin position="19"/>
        <end position="30"/>
    </location>
</feature>
<feature type="region of interest" description="Disordered" evidence="1">
    <location>
        <begin position="1"/>
        <end position="70"/>
    </location>
</feature>
<organism evidence="2 3">
    <name type="scientific">Chitinophaga silvisoli</name>
    <dbReference type="NCBI Taxonomy" id="2291814"/>
    <lineage>
        <taxon>Bacteria</taxon>
        <taxon>Pseudomonadati</taxon>
        <taxon>Bacteroidota</taxon>
        <taxon>Chitinophagia</taxon>
        <taxon>Chitinophagales</taxon>
        <taxon>Chitinophagaceae</taxon>
        <taxon>Chitinophaga</taxon>
    </lineage>
</organism>
<sequence length="70" mass="8234">MAISWNKKTKENKKRIAKQQKEEKKEERKKNAVKGQSLEEMMAYLDEDGNLTTVPPEERAKLKKEEGEQE</sequence>
<evidence type="ECO:0008006" key="4">
    <source>
        <dbReference type="Google" id="ProtNLM"/>
    </source>
</evidence>
<name>A0A3E1NSU8_9BACT</name>
<accession>A0A3E1NSU8</accession>
<proteinExistence type="predicted"/>
<comment type="caution">
    <text evidence="2">The sequence shown here is derived from an EMBL/GenBank/DDBJ whole genome shotgun (WGS) entry which is preliminary data.</text>
</comment>
<dbReference type="RefSeq" id="WP_116857304.1">
    <property type="nucleotide sequence ID" value="NZ_QTJV01000017.1"/>
</dbReference>
<protein>
    <recommendedName>
        <fullName evidence="4">Cold-shock protein</fullName>
    </recommendedName>
</protein>
<keyword evidence="3" id="KW-1185">Reference proteome</keyword>
<dbReference type="AlphaFoldDB" id="A0A3E1NSU8"/>
<feature type="compositionally biased region" description="Basic and acidic residues" evidence="1">
    <location>
        <begin position="56"/>
        <end position="70"/>
    </location>
</feature>
<dbReference type="OrthoDB" id="1493235at2"/>
<evidence type="ECO:0000313" key="2">
    <source>
        <dbReference type="EMBL" id="RFM30990.1"/>
    </source>
</evidence>
<evidence type="ECO:0000313" key="3">
    <source>
        <dbReference type="Proteomes" id="UP000261174"/>
    </source>
</evidence>
<gene>
    <name evidence="2" type="ORF">DXN04_30970</name>
</gene>
<dbReference type="Proteomes" id="UP000261174">
    <property type="component" value="Unassembled WGS sequence"/>
</dbReference>
<dbReference type="EMBL" id="QTJV01000017">
    <property type="protein sequence ID" value="RFM30990.1"/>
    <property type="molecule type" value="Genomic_DNA"/>
</dbReference>